<dbReference type="AlphaFoldDB" id="A0A3R9PMM2"/>
<comment type="caution">
    <text evidence="4">The sequence shown here is derived from an EMBL/GenBank/DDBJ whole genome shotgun (WGS) entry which is preliminary data.</text>
</comment>
<feature type="transmembrane region" description="Helical" evidence="3">
    <location>
        <begin position="112"/>
        <end position="136"/>
    </location>
</feature>
<organism evidence="4 5">
    <name type="scientific">Salibacterium salarium</name>
    <dbReference type="NCBI Taxonomy" id="284579"/>
    <lineage>
        <taxon>Bacteria</taxon>
        <taxon>Bacillati</taxon>
        <taxon>Bacillota</taxon>
        <taxon>Bacilli</taxon>
        <taxon>Bacillales</taxon>
        <taxon>Bacillaceae</taxon>
    </lineage>
</organism>
<evidence type="ECO:0000313" key="4">
    <source>
        <dbReference type="EMBL" id="RSL34153.1"/>
    </source>
</evidence>
<dbReference type="EMBL" id="RBVX01000004">
    <property type="protein sequence ID" value="RSL34153.1"/>
    <property type="molecule type" value="Genomic_DNA"/>
</dbReference>
<keyword evidence="5" id="KW-1185">Reference proteome</keyword>
<comment type="subcellular location">
    <subcellularLocation>
        <location evidence="2">Cell membrane</location>
        <topology evidence="2">Multi-pass membrane protein</topology>
    </subcellularLocation>
</comment>
<dbReference type="InterPro" id="IPR003784">
    <property type="entry name" value="BioY"/>
</dbReference>
<evidence type="ECO:0000256" key="3">
    <source>
        <dbReference type="SAM" id="Phobius"/>
    </source>
</evidence>
<dbReference type="Gene3D" id="1.10.1760.20">
    <property type="match status" value="1"/>
</dbReference>
<feature type="transmembrane region" description="Helical" evidence="3">
    <location>
        <begin position="40"/>
        <end position="67"/>
    </location>
</feature>
<dbReference type="Pfam" id="PF02632">
    <property type="entry name" value="BioY"/>
    <property type="match status" value="1"/>
</dbReference>
<feature type="transmembrane region" description="Helical" evidence="3">
    <location>
        <begin position="156"/>
        <end position="182"/>
    </location>
</feature>
<dbReference type="Proteomes" id="UP000275076">
    <property type="component" value="Unassembled WGS sequence"/>
</dbReference>
<dbReference type="PIRSF" id="PIRSF016661">
    <property type="entry name" value="BioY"/>
    <property type="match status" value="1"/>
</dbReference>
<dbReference type="PANTHER" id="PTHR34295">
    <property type="entry name" value="BIOTIN TRANSPORTER BIOY"/>
    <property type="match status" value="1"/>
</dbReference>
<gene>
    <name evidence="4" type="ORF">D7Z54_06195</name>
</gene>
<proteinExistence type="inferred from homology"/>
<keyword evidence="2" id="KW-0813">Transport</keyword>
<reference evidence="4 5" key="1">
    <citation type="submission" date="2018-10" db="EMBL/GenBank/DDBJ databases">
        <title>Draft genome sequence of Bacillus salarius IM0101, isolated from a hypersaline soil in Inner Mongolia, China.</title>
        <authorList>
            <person name="Yamprayoonswat W."/>
            <person name="Boonvisut S."/>
            <person name="Jumpathong W."/>
            <person name="Sittihan S."/>
            <person name="Ruangsuj P."/>
            <person name="Wanthongcharoen S."/>
            <person name="Thongpramul N."/>
            <person name="Pimmason S."/>
            <person name="Yu B."/>
            <person name="Yasawong M."/>
        </authorList>
    </citation>
    <scope>NUCLEOTIDE SEQUENCE [LARGE SCALE GENOMIC DNA]</scope>
    <source>
        <strain evidence="4 5">IM0101</strain>
    </source>
</reference>
<dbReference type="RefSeq" id="WP_125554978.1">
    <property type="nucleotide sequence ID" value="NZ_RBVX01000004.1"/>
</dbReference>
<name>A0A3R9PMM2_9BACI</name>
<keyword evidence="2" id="KW-1003">Cell membrane</keyword>
<protein>
    <recommendedName>
        <fullName evidence="2">Biotin transporter</fullName>
    </recommendedName>
</protein>
<dbReference type="GO" id="GO:0015225">
    <property type="term" value="F:biotin transmembrane transporter activity"/>
    <property type="evidence" value="ECO:0007669"/>
    <property type="project" value="UniProtKB-UniRule"/>
</dbReference>
<sequence>MTFKPIDIVSVALFAALMGIGANITAFLVIGGVPITLQPIIAILAGAILGSRLGAFSMIIYMFIGLIGMPVFSEFSGGIRALVSPTFGFILSFIVMAFVTGKMIERKKSPQLRHFLIAAFTGLFINYIMGTNYMYYAYQWIAEAPEGFSYAMVWGWMALPLVKDIIFTILAVAAIPKIYYLLQRQTSLNPSKRAA</sequence>
<evidence type="ECO:0000313" key="5">
    <source>
        <dbReference type="Proteomes" id="UP000275076"/>
    </source>
</evidence>
<comment type="similarity">
    <text evidence="1 2">Belongs to the BioY family.</text>
</comment>
<evidence type="ECO:0000256" key="1">
    <source>
        <dbReference type="ARBA" id="ARBA00010692"/>
    </source>
</evidence>
<feature type="transmembrane region" description="Helical" evidence="3">
    <location>
        <begin position="79"/>
        <end position="100"/>
    </location>
</feature>
<feature type="transmembrane region" description="Helical" evidence="3">
    <location>
        <begin position="12"/>
        <end position="33"/>
    </location>
</feature>
<dbReference type="OrthoDB" id="9803495at2"/>
<dbReference type="GO" id="GO:0005886">
    <property type="term" value="C:plasma membrane"/>
    <property type="evidence" value="ECO:0007669"/>
    <property type="project" value="UniProtKB-SubCell"/>
</dbReference>
<evidence type="ECO:0000256" key="2">
    <source>
        <dbReference type="PIRNR" id="PIRNR016661"/>
    </source>
</evidence>
<keyword evidence="3" id="KW-0812">Transmembrane</keyword>
<keyword evidence="3" id="KW-1133">Transmembrane helix</keyword>
<dbReference type="PANTHER" id="PTHR34295:SF1">
    <property type="entry name" value="BIOTIN TRANSPORTER BIOY"/>
    <property type="match status" value="1"/>
</dbReference>
<keyword evidence="2 3" id="KW-0472">Membrane</keyword>
<accession>A0A3R9PMM2</accession>